<sequence>MFGDEYPAGLDVYSYVTKTDLRRFTAETQASPSDRIADIGCGRGGPGLWVSAQRNSSLIGIDIAETALESARQRAETLGRADRAEFRLGSFAETGLPAASVQAVMSVDALLFAPDKAAACAELARILVPGGRLVATTWDFHGQPVNRPPQVSDHRPLLEAAGFTVLAYDETEAWRERQLRINELMLQEVDALAAESGEDPVESAAHLKQQRINQDLMTRRVLMVAERR</sequence>
<dbReference type="SUPFAM" id="SSF53335">
    <property type="entry name" value="S-adenosyl-L-methionine-dependent methyltransferases"/>
    <property type="match status" value="1"/>
</dbReference>
<organism evidence="3 4">
    <name type="scientific">Amycolatopsis samaneae</name>
    <dbReference type="NCBI Taxonomy" id="664691"/>
    <lineage>
        <taxon>Bacteria</taxon>
        <taxon>Bacillati</taxon>
        <taxon>Actinomycetota</taxon>
        <taxon>Actinomycetes</taxon>
        <taxon>Pseudonocardiales</taxon>
        <taxon>Pseudonocardiaceae</taxon>
        <taxon>Amycolatopsis</taxon>
    </lineage>
</organism>
<keyword evidence="4" id="KW-1185">Reference proteome</keyword>
<evidence type="ECO:0000313" key="3">
    <source>
        <dbReference type="EMBL" id="MFD2460990.1"/>
    </source>
</evidence>
<dbReference type="PANTHER" id="PTHR44068:SF11">
    <property type="entry name" value="GERANYL DIPHOSPHATE 2-C-METHYLTRANSFERASE"/>
    <property type="match status" value="1"/>
</dbReference>
<dbReference type="PANTHER" id="PTHR44068">
    <property type="entry name" value="ZGC:194242"/>
    <property type="match status" value="1"/>
</dbReference>
<feature type="domain" description="Methyltransferase type 11" evidence="2">
    <location>
        <begin position="38"/>
        <end position="134"/>
    </location>
</feature>
<dbReference type="RefSeq" id="WP_345406490.1">
    <property type="nucleotide sequence ID" value="NZ_BAABHG010000020.1"/>
</dbReference>
<dbReference type="InterPro" id="IPR029063">
    <property type="entry name" value="SAM-dependent_MTases_sf"/>
</dbReference>
<dbReference type="EMBL" id="JBHUKU010000009">
    <property type="protein sequence ID" value="MFD2460990.1"/>
    <property type="molecule type" value="Genomic_DNA"/>
</dbReference>
<accession>A0ABW5GJF9</accession>
<keyword evidence="3" id="KW-0489">Methyltransferase</keyword>
<dbReference type="GO" id="GO:0032259">
    <property type="term" value="P:methylation"/>
    <property type="evidence" value="ECO:0007669"/>
    <property type="project" value="UniProtKB-KW"/>
</dbReference>
<gene>
    <name evidence="3" type="ORF">ACFSYJ_20455</name>
</gene>
<dbReference type="InterPro" id="IPR050447">
    <property type="entry name" value="Erg6_SMT_methyltransf"/>
</dbReference>
<reference evidence="4" key="1">
    <citation type="journal article" date="2019" name="Int. J. Syst. Evol. Microbiol.">
        <title>The Global Catalogue of Microorganisms (GCM) 10K type strain sequencing project: providing services to taxonomists for standard genome sequencing and annotation.</title>
        <authorList>
            <consortium name="The Broad Institute Genomics Platform"/>
            <consortium name="The Broad Institute Genome Sequencing Center for Infectious Disease"/>
            <person name="Wu L."/>
            <person name="Ma J."/>
        </authorList>
    </citation>
    <scope>NUCLEOTIDE SEQUENCE [LARGE SCALE GENOMIC DNA]</scope>
    <source>
        <strain evidence="4">CGMCC 4.7643</strain>
    </source>
</reference>
<dbReference type="Gene3D" id="3.40.50.150">
    <property type="entry name" value="Vaccinia Virus protein VP39"/>
    <property type="match status" value="1"/>
</dbReference>
<evidence type="ECO:0000313" key="4">
    <source>
        <dbReference type="Proteomes" id="UP001597419"/>
    </source>
</evidence>
<dbReference type="EC" id="2.1.1.-" evidence="3"/>
<evidence type="ECO:0000256" key="1">
    <source>
        <dbReference type="ARBA" id="ARBA00022679"/>
    </source>
</evidence>
<proteinExistence type="predicted"/>
<protein>
    <submittedName>
        <fullName evidence="3">Class I SAM-dependent methyltransferase</fullName>
        <ecNumber evidence="3">2.1.1.-</ecNumber>
    </submittedName>
</protein>
<dbReference type="Pfam" id="PF08241">
    <property type="entry name" value="Methyltransf_11"/>
    <property type="match status" value="1"/>
</dbReference>
<name>A0ABW5GJF9_9PSEU</name>
<evidence type="ECO:0000259" key="2">
    <source>
        <dbReference type="Pfam" id="PF08241"/>
    </source>
</evidence>
<dbReference type="GO" id="GO:0008168">
    <property type="term" value="F:methyltransferase activity"/>
    <property type="evidence" value="ECO:0007669"/>
    <property type="project" value="UniProtKB-KW"/>
</dbReference>
<dbReference type="InterPro" id="IPR013216">
    <property type="entry name" value="Methyltransf_11"/>
</dbReference>
<dbReference type="Proteomes" id="UP001597419">
    <property type="component" value="Unassembled WGS sequence"/>
</dbReference>
<keyword evidence="1 3" id="KW-0808">Transferase</keyword>
<dbReference type="CDD" id="cd02440">
    <property type="entry name" value="AdoMet_MTases"/>
    <property type="match status" value="1"/>
</dbReference>
<comment type="caution">
    <text evidence="3">The sequence shown here is derived from an EMBL/GenBank/DDBJ whole genome shotgun (WGS) entry which is preliminary data.</text>
</comment>